<keyword evidence="3" id="KW-1133">Transmembrane helix</keyword>
<reference evidence="5 6" key="1">
    <citation type="journal article" date="2011" name="PLoS Genet.">
        <title>Genome sequencing and comparative transcriptomics of the model entomopathogenic fungi Metarhizium anisopliae and M. acridum.</title>
        <authorList>
            <person name="Gao Q."/>
            <person name="Jin K."/>
            <person name="Ying S.H."/>
            <person name="Zhang Y."/>
            <person name="Xiao G."/>
            <person name="Shang Y."/>
            <person name="Duan Z."/>
            <person name="Hu X."/>
            <person name="Xie X.Q."/>
            <person name="Zhou G."/>
            <person name="Peng G."/>
            <person name="Luo Z."/>
            <person name="Huang W."/>
            <person name="Wang B."/>
            <person name="Fang W."/>
            <person name="Wang S."/>
            <person name="Zhong Y."/>
            <person name="Ma L.J."/>
            <person name="St Leger R.J."/>
            <person name="Zhao G.P."/>
            <person name="Pei Y."/>
            <person name="Feng M.G."/>
            <person name="Xia Y."/>
            <person name="Wang C."/>
        </authorList>
    </citation>
    <scope>NUCLEOTIDE SEQUENCE [LARGE SCALE GENOMIC DNA]</scope>
    <source>
        <strain evidence="5 6">CQMa 102</strain>
    </source>
</reference>
<sequence length="310" mass="33188">MQTGNNGKPLLDVVAASEKFKITLLVRKPPENYIDIVPDSVTVKQVDFQSHASLVAAFRGIDAVVSVVAFGPQSDIDVVEIGMINAAIEAGVKFFIPSEWAPDSAGANVTEDPWIGRSLRPNAVLAPKRAVHNYLMARAAQNQIAFAVVYTGVIIPTSLAVGLIAFDFQNRTAVLPDHGLPPFSATTLATTGSAVVAVLSAAFSTGVKNRFLHISDFTTSLAEILTMIETLDGVGWKRKNIAAREHTIYSMAAVDAGTFGRTQFSGALISPFFGGVPPWQHQDNELLGLGQEKSLTEEVTIVLEASRTNR</sequence>
<evidence type="ECO:0000313" key="5">
    <source>
        <dbReference type="EMBL" id="EFY86036.1"/>
    </source>
</evidence>
<dbReference type="Gene3D" id="3.40.50.720">
    <property type="entry name" value="NAD(P)-binding Rossmann-like Domain"/>
    <property type="match status" value="1"/>
</dbReference>
<evidence type="ECO:0000259" key="4">
    <source>
        <dbReference type="Pfam" id="PF05368"/>
    </source>
</evidence>
<dbReference type="InParanoid" id="E9EDH2"/>
<dbReference type="InterPro" id="IPR008030">
    <property type="entry name" value="NmrA-like"/>
</dbReference>
<dbReference type="GO" id="GO:0016491">
    <property type="term" value="F:oxidoreductase activity"/>
    <property type="evidence" value="ECO:0007669"/>
    <property type="project" value="UniProtKB-KW"/>
</dbReference>
<dbReference type="AlphaFoldDB" id="E9EDH2"/>
<keyword evidence="2" id="KW-0560">Oxidoreductase</keyword>
<feature type="transmembrane region" description="Helical" evidence="3">
    <location>
        <begin position="186"/>
        <end position="207"/>
    </location>
</feature>
<gene>
    <name evidence="5" type="ORF">MAC_07920</name>
</gene>
<organism evidence="6">
    <name type="scientific">Metarhizium acridum (strain CQMa 102)</name>
    <dbReference type="NCBI Taxonomy" id="655827"/>
    <lineage>
        <taxon>Eukaryota</taxon>
        <taxon>Fungi</taxon>
        <taxon>Dikarya</taxon>
        <taxon>Ascomycota</taxon>
        <taxon>Pezizomycotina</taxon>
        <taxon>Sordariomycetes</taxon>
        <taxon>Hypocreomycetidae</taxon>
        <taxon>Hypocreales</taxon>
        <taxon>Clavicipitaceae</taxon>
        <taxon>Metarhizium</taxon>
    </lineage>
</organism>
<proteinExistence type="predicted"/>
<dbReference type="GeneID" id="19252231"/>
<evidence type="ECO:0000256" key="3">
    <source>
        <dbReference type="SAM" id="Phobius"/>
    </source>
</evidence>
<dbReference type="SUPFAM" id="SSF51735">
    <property type="entry name" value="NAD(P)-binding Rossmann-fold domains"/>
    <property type="match status" value="1"/>
</dbReference>
<protein>
    <submittedName>
        <fullName evidence="5">Isoflavone reductase family protein</fullName>
    </submittedName>
</protein>
<dbReference type="Pfam" id="PF05368">
    <property type="entry name" value="NmrA"/>
    <property type="match status" value="1"/>
</dbReference>
<dbReference type="EMBL" id="GL698558">
    <property type="protein sequence ID" value="EFY86036.1"/>
    <property type="molecule type" value="Genomic_DNA"/>
</dbReference>
<keyword evidence="3" id="KW-0812">Transmembrane</keyword>
<evidence type="ECO:0000256" key="1">
    <source>
        <dbReference type="ARBA" id="ARBA00022857"/>
    </source>
</evidence>
<keyword evidence="6" id="KW-1185">Reference proteome</keyword>
<dbReference type="KEGG" id="maw:19252231"/>
<keyword evidence="1" id="KW-0521">NADP</keyword>
<dbReference type="InterPro" id="IPR036291">
    <property type="entry name" value="NAD(P)-bd_dom_sf"/>
</dbReference>
<feature type="transmembrane region" description="Helical" evidence="3">
    <location>
        <begin position="144"/>
        <end position="166"/>
    </location>
</feature>
<feature type="domain" description="NmrA-like" evidence="4">
    <location>
        <begin position="3"/>
        <end position="229"/>
    </location>
</feature>
<dbReference type="eggNOG" id="ENOG502SJXQ">
    <property type="taxonomic scope" value="Eukaryota"/>
</dbReference>
<accession>E9EDH2</accession>
<evidence type="ECO:0000256" key="2">
    <source>
        <dbReference type="ARBA" id="ARBA00023002"/>
    </source>
</evidence>
<name>E9EDH2_METAQ</name>
<keyword evidence="3" id="KW-0472">Membrane</keyword>
<dbReference type="OMA" id="HNYLMAR"/>
<dbReference type="OrthoDB" id="4936789at2759"/>
<dbReference type="InterPro" id="IPR051609">
    <property type="entry name" value="NmrA/Isoflavone_reductase-like"/>
</dbReference>
<evidence type="ECO:0000313" key="6">
    <source>
        <dbReference type="Proteomes" id="UP000002499"/>
    </source>
</evidence>
<dbReference type="PANTHER" id="PTHR47706:SF1">
    <property type="entry name" value="CIPA-LIKE, PUTATIVE (AFU_ORTHOLOGUE AFUA_1G12460)-RELATED"/>
    <property type="match status" value="1"/>
</dbReference>
<dbReference type="PANTHER" id="PTHR47706">
    <property type="entry name" value="NMRA-LIKE FAMILY PROTEIN"/>
    <property type="match status" value="1"/>
</dbReference>
<dbReference type="HOGENOM" id="CLU_044876_3_1_1"/>
<dbReference type="Proteomes" id="UP000002499">
    <property type="component" value="Unassembled WGS sequence"/>
</dbReference>